<comment type="catalytic activity">
    <reaction evidence="8">
        <text>O-phospho-L-tyrosyl-[protein] + H2O = L-tyrosyl-[protein] + phosphate</text>
        <dbReference type="Rhea" id="RHEA:10684"/>
        <dbReference type="Rhea" id="RHEA-COMP:10136"/>
        <dbReference type="Rhea" id="RHEA-COMP:20101"/>
        <dbReference type="ChEBI" id="CHEBI:15377"/>
        <dbReference type="ChEBI" id="CHEBI:43474"/>
        <dbReference type="ChEBI" id="CHEBI:46858"/>
        <dbReference type="ChEBI" id="CHEBI:61978"/>
        <dbReference type="EC" id="3.1.3.48"/>
    </reaction>
</comment>
<feature type="region of interest" description="Disordered" evidence="9">
    <location>
        <begin position="78"/>
        <end position="114"/>
    </location>
</feature>
<reference evidence="12" key="1">
    <citation type="submission" date="2025-08" db="UniProtKB">
        <authorList>
            <consortium name="RefSeq"/>
        </authorList>
    </citation>
    <scope>IDENTIFICATION</scope>
</reference>
<evidence type="ECO:0000256" key="4">
    <source>
        <dbReference type="ARBA" id="ARBA00022776"/>
    </source>
</evidence>
<dbReference type="GO" id="GO:0010971">
    <property type="term" value="P:positive regulation of G2/M transition of mitotic cell cycle"/>
    <property type="evidence" value="ECO:0007669"/>
    <property type="project" value="TreeGrafter"/>
</dbReference>
<accession>A0A7E5X3L5</accession>
<dbReference type="EC" id="3.1.3.48" evidence="2"/>
<keyword evidence="5" id="KW-0378">Hydrolase</keyword>
<evidence type="ECO:0000256" key="1">
    <source>
        <dbReference type="ARBA" id="ARBA00011065"/>
    </source>
</evidence>
<feature type="domain" description="Rhodanese" evidence="10">
    <location>
        <begin position="551"/>
        <end position="660"/>
    </location>
</feature>
<keyword evidence="7" id="KW-0131">Cell cycle</keyword>
<dbReference type="FunCoup" id="A0A7E5X3L5">
    <property type="interactions" value="506"/>
</dbReference>
<keyword evidence="6" id="KW-0904">Protein phosphatase</keyword>
<dbReference type="OrthoDB" id="26523at2759"/>
<evidence type="ECO:0000256" key="3">
    <source>
        <dbReference type="ARBA" id="ARBA00022618"/>
    </source>
</evidence>
<dbReference type="GO" id="GO:0005737">
    <property type="term" value="C:cytoplasm"/>
    <property type="evidence" value="ECO:0007669"/>
    <property type="project" value="TreeGrafter"/>
</dbReference>
<evidence type="ECO:0000256" key="2">
    <source>
        <dbReference type="ARBA" id="ARBA00013064"/>
    </source>
</evidence>
<dbReference type="SMART" id="SM00450">
    <property type="entry name" value="RHOD"/>
    <property type="match status" value="1"/>
</dbReference>
<keyword evidence="3" id="KW-0132">Cell division</keyword>
<dbReference type="GO" id="GO:0051301">
    <property type="term" value="P:cell division"/>
    <property type="evidence" value="ECO:0007669"/>
    <property type="project" value="UniProtKB-KW"/>
</dbReference>
<evidence type="ECO:0000313" key="12">
    <source>
        <dbReference type="RefSeq" id="XP_026747825.1"/>
    </source>
</evidence>
<feature type="region of interest" description="Disordered" evidence="9">
    <location>
        <begin position="451"/>
        <end position="483"/>
    </location>
</feature>
<dbReference type="InterPro" id="IPR036873">
    <property type="entry name" value="Rhodanese-like_dom_sf"/>
</dbReference>
<dbReference type="InterPro" id="IPR000751">
    <property type="entry name" value="MPI_Phosphatase"/>
</dbReference>
<dbReference type="FunFam" id="3.40.250.10:FF:000021">
    <property type="entry name" value="M-phase inducer phosphatase cdc-25.2"/>
    <property type="match status" value="1"/>
</dbReference>
<evidence type="ECO:0000256" key="9">
    <source>
        <dbReference type="SAM" id="MobiDB-lite"/>
    </source>
</evidence>
<comment type="similarity">
    <text evidence="1">Belongs to the MPI phosphatase family.</text>
</comment>
<evidence type="ECO:0000256" key="6">
    <source>
        <dbReference type="ARBA" id="ARBA00022912"/>
    </source>
</evidence>
<feature type="compositionally biased region" description="Low complexity" evidence="9">
    <location>
        <begin position="349"/>
        <end position="362"/>
    </location>
</feature>
<evidence type="ECO:0000313" key="11">
    <source>
        <dbReference type="Proteomes" id="UP000322000"/>
    </source>
</evidence>
<dbReference type="GO" id="GO:0004725">
    <property type="term" value="F:protein tyrosine phosphatase activity"/>
    <property type="evidence" value="ECO:0007669"/>
    <property type="project" value="UniProtKB-EC"/>
</dbReference>
<dbReference type="PRINTS" id="PR00716">
    <property type="entry name" value="MPIPHPHTASE"/>
</dbReference>
<dbReference type="Pfam" id="PF00581">
    <property type="entry name" value="Rhodanese"/>
    <property type="match status" value="1"/>
</dbReference>
<evidence type="ECO:0000259" key="10">
    <source>
        <dbReference type="PROSITE" id="PS50206"/>
    </source>
</evidence>
<feature type="compositionally biased region" description="Polar residues" evidence="9">
    <location>
        <begin position="88"/>
        <end position="114"/>
    </location>
</feature>
<dbReference type="GO" id="GO:0000086">
    <property type="term" value="P:G2/M transition of mitotic cell cycle"/>
    <property type="evidence" value="ECO:0007669"/>
    <property type="project" value="TreeGrafter"/>
</dbReference>
<gene>
    <name evidence="12" type="primary">LOC113508870</name>
</gene>
<dbReference type="PROSITE" id="PS50206">
    <property type="entry name" value="RHODANESE_3"/>
    <property type="match status" value="1"/>
</dbReference>
<dbReference type="CTD" id="100216491"/>
<dbReference type="KEGG" id="tnl:113508870"/>
<evidence type="ECO:0000256" key="8">
    <source>
        <dbReference type="ARBA" id="ARBA00051722"/>
    </source>
</evidence>
<sequence>MWGESSKNCEVNCQCSGLITENFKINSGNNGTKRKQEDSLTHNYKVKMNPHTIDFSKSQISPIYTPTKRRILGEIQVPKSPLDKIKSPLTSQRNHSPLSAQKYSPLPNTSKFQSPLQSFNSPLKLLMNSPLARTSPLSRESPLTTRVKRSRITKVMEERTRFKMSNKENASPFSETMLKLDVEEETRDFLFGERFEATREKVTNWSTTKLDFTHTLPKSPKQDLYVPDKEPQEVDDFESLHDLETEFEADNFDECTKYEIISTDSPDIISRGRASSSRKITSRNFVFGAPLADDEASTSFNKPTVTATRMLNFDDDDFEFTSPAIKKAAKKSLKFNETPTKLRHEKSDSSIGSLSQGSMSQSPITKGLHTFESQTSMESGFISELDEQFLEFEESNSPKVANFNDLLSGQIKSSVVTEKNFLRRPLNRSLSFNPECRARVSLLSILESPSVEKRSQKRMEQSETVVANKRRRSNCQSPEDERLQRPVLQRALSENNASIMSAMTRSLSDVPLTGDFSRACALPLTRGAHPDLKSISCDTLAALLRGDYRHTISDFQVIDCRYPYEYEGGHIQNAINLYTPAQVLTLMNAPPADRQDDNKRSILVFHCEFSLERGPKLFRFLRSSDRAKNKDLYPSLRYPEVYLLHEGYRCFYQRHPLLCSPTGYVAMLDPTHKQQLRLHRHKSNSRLLL</sequence>
<dbReference type="PANTHER" id="PTHR10828:SF17">
    <property type="entry name" value="PROTEIN-TYROSINE-PHOSPHATASE"/>
    <property type="match status" value="1"/>
</dbReference>
<dbReference type="CDD" id="cd01530">
    <property type="entry name" value="Cdc25"/>
    <property type="match status" value="1"/>
</dbReference>
<evidence type="ECO:0000256" key="7">
    <source>
        <dbReference type="ARBA" id="ARBA00023306"/>
    </source>
</evidence>
<dbReference type="InterPro" id="IPR001763">
    <property type="entry name" value="Rhodanese-like_dom"/>
</dbReference>
<dbReference type="GeneID" id="113508870"/>
<feature type="region of interest" description="Disordered" evidence="9">
    <location>
        <begin position="340"/>
        <end position="364"/>
    </location>
</feature>
<keyword evidence="11" id="KW-1185">Reference proteome</keyword>
<dbReference type="InParanoid" id="A0A7E5X3L5"/>
<dbReference type="Gene3D" id="3.40.250.10">
    <property type="entry name" value="Rhodanese-like domain"/>
    <property type="match status" value="1"/>
</dbReference>
<dbReference type="GO" id="GO:0110032">
    <property type="term" value="P:positive regulation of G2/MI transition of meiotic cell cycle"/>
    <property type="evidence" value="ECO:0007669"/>
    <property type="project" value="TreeGrafter"/>
</dbReference>
<proteinExistence type="inferred from homology"/>
<dbReference type="PANTHER" id="PTHR10828">
    <property type="entry name" value="M-PHASE INDUCER PHOSPHATASE DUAL SPECIFICITY PHOSPHATASE CDC25"/>
    <property type="match status" value="1"/>
</dbReference>
<dbReference type="AlphaFoldDB" id="A0A7E5X3L5"/>
<dbReference type="Proteomes" id="UP000322000">
    <property type="component" value="Chromosome 3"/>
</dbReference>
<feature type="compositionally biased region" description="Basic and acidic residues" evidence="9">
    <location>
        <begin position="451"/>
        <end position="461"/>
    </location>
</feature>
<protein>
    <recommendedName>
        <fullName evidence="2">protein-tyrosine-phosphatase</fullName>
        <ecNumber evidence="2">3.1.3.48</ecNumber>
    </recommendedName>
</protein>
<keyword evidence="4" id="KW-0498">Mitosis</keyword>
<dbReference type="RefSeq" id="XP_026747825.1">
    <property type="nucleotide sequence ID" value="XM_026892024.1"/>
</dbReference>
<dbReference type="SUPFAM" id="SSF52821">
    <property type="entry name" value="Rhodanese/Cell cycle control phosphatase"/>
    <property type="match status" value="1"/>
</dbReference>
<evidence type="ECO:0000256" key="5">
    <source>
        <dbReference type="ARBA" id="ARBA00022801"/>
    </source>
</evidence>
<organism evidence="11 12">
    <name type="scientific">Trichoplusia ni</name>
    <name type="common">Cabbage looper</name>
    <dbReference type="NCBI Taxonomy" id="7111"/>
    <lineage>
        <taxon>Eukaryota</taxon>
        <taxon>Metazoa</taxon>
        <taxon>Ecdysozoa</taxon>
        <taxon>Arthropoda</taxon>
        <taxon>Hexapoda</taxon>
        <taxon>Insecta</taxon>
        <taxon>Pterygota</taxon>
        <taxon>Neoptera</taxon>
        <taxon>Endopterygota</taxon>
        <taxon>Lepidoptera</taxon>
        <taxon>Glossata</taxon>
        <taxon>Ditrysia</taxon>
        <taxon>Noctuoidea</taxon>
        <taxon>Noctuidae</taxon>
        <taxon>Plusiinae</taxon>
        <taxon>Trichoplusia</taxon>
    </lineage>
</organism>
<name>A0A7E5X3L5_TRINI</name>
<dbReference type="GO" id="GO:0005634">
    <property type="term" value="C:nucleus"/>
    <property type="evidence" value="ECO:0007669"/>
    <property type="project" value="TreeGrafter"/>
</dbReference>